<dbReference type="GO" id="GO:0051117">
    <property type="term" value="F:ATPase binding"/>
    <property type="evidence" value="ECO:0007669"/>
    <property type="project" value="TreeGrafter"/>
</dbReference>
<name>A0A2G9HQF3_9LAMI</name>
<dbReference type="GO" id="GO:0006515">
    <property type="term" value="P:protein quality control for misfolded or incompletely synthesized proteins"/>
    <property type="evidence" value="ECO:0007669"/>
    <property type="project" value="TreeGrafter"/>
</dbReference>
<dbReference type="Proteomes" id="UP000231279">
    <property type="component" value="Unassembled WGS sequence"/>
</dbReference>
<organism evidence="3 4">
    <name type="scientific">Handroanthus impetiginosus</name>
    <dbReference type="NCBI Taxonomy" id="429701"/>
    <lineage>
        <taxon>Eukaryota</taxon>
        <taxon>Viridiplantae</taxon>
        <taxon>Streptophyta</taxon>
        <taxon>Embryophyta</taxon>
        <taxon>Tracheophyta</taxon>
        <taxon>Spermatophyta</taxon>
        <taxon>Magnoliopsida</taxon>
        <taxon>eudicotyledons</taxon>
        <taxon>Gunneridae</taxon>
        <taxon>Pentapetalae</taxon>
        <taxon>asterids</taxon>
        <taxon>lamiids</taxon>
        <taxon>Lamiales</taxon>
        <taxon>Bignoniaceae</taxon>
        <taxon>Crescentiina</taxon>
        <taxon>Tabebuia alliance</taxon>
        <taxon>Handroanthus</taxon>
    </lineage>
</organism>
<dbReference type="STRING" id="429701.A0A2G9HQF3"/>
<keyword evidence="4" id="KW-1185">Reference proteome</keyword>
<comment type="caution">
    <text evidence="3">The sequence shown here is derived from an EMBL/GenBank/DDBJ whole genome shotgun (WGS) entry which is preliminary data.</text>
</comment>
<dbReference type="PRINTS" id="PR00127">
    <property type="entry name" value="CLPPROTEASEP"/>
</dbReference>
<sequence>MAASSLLLSSLSSAAATKNHELSFNSTASAFLRNPKLLFAAKYPKSAVRRCVFKSPVARKSLDHIPEQFREENLEDGLMDNFENAPQHLYGLTPGQIELLMTTDNPLSQQGAEVTEETITARYSYMNNGGMYSLSGMSDHELQSSLSASMYRGGARGGYGRPRSAPPDLPSLLLDARIVYLGMPIVPPVTELIIAELMWLEYDDNTKPIYVYINSPGTQDEGEEIVGSESDAYAIADALAYCKSPIYTINLGMAFGQAAMLLSLGVKGKRGTLPNASTKLYLPSAFEAYGASTDMWIMAKELDSNVETYIEFVAKGTGKTKEEIAKDIALPKYFEPEDAIDYGLVDTILVSEDLSVQKQHHDEMLAQAKARRALRGGSLQESLSQQSPRGFR</sequence>
<dbReference type="InterPro" id="IPR001907">
    <property type="entry name" value="ClpP"/>
</dbReference>
<dbReference type="PANTHER" id="PTHR10381">
    <property type="entry name" value="ATP-DEPENDENT CLP PROTEASE PROTEOLYTIC SUBUNIT"/>
    <property type="match status" value="1"/>
</dbReference>
<dbReference type="InterPro" id="IPR023562">
    <property type="entry name" value="ClpP/TepA"/>
</dbReference>
<dbReference type="Pfam" id="PF00574">
    <property type="entry name" value="CLP_protease"/>
    <property type="match status" value="1"/>
</dbReference>
<dbReference type="Gene3D" id="3.90.226.10">
    <property type="entry name" value="2-enoyl-CoA Hydratase, Chain A, domain 1"/>
    <property type="match status" value="1"/>
</dbReference>
<dbReference type="SUPFAM" id="SSF52096">
    <property type="entry name" value="ClpP/crotonase"/>
    <property type="match status" value="1"/>
</dbReference>
<dbReference type="PANTHER" id="PTHR10381:SF55">
    <property type="entry name" value="ATP-DEPENDENT CLP PROTEASE PROTEOLYTIC SUBUNIT-RELATED PROTEIN 1, CHLOROPLASTIC"/>
    <property type="match status" value="1"/>
</dbReference>
<accession>A0A2G9HQF3</accession>
<evidence type="ECO:0000313" key="4">
    <source>
        <dbReference type="Proteomes" id="UP000231279"/>
    </source>
</evidence>
<evidence type="ECO:0000313" key="3">
    <source>
        <dbReference type="EMBL" id="PIN19755.1"/>
    </source>
</evidence>
<dbReference type="GO" id="GO:0009368">
    <property type="term" value="C:endopeptidase Clp complex"/>
    <property type="evidence" value="ECO:0007669"/>
    <property type="project" value="TreeGrafter"/>
</dbReference>
<proteinExistence type="inferred from homology"/>
<keyword evidence="3" id="KW-0645">Protease</keyword>
<evidence type="ECO:0000256" key="1">
    <source>
        <dbReference type="ARBA" id="ARBA00007039"/>
    </source>
</evidence>
<dbReference type="InterPro" id="IPR029045">
    <property type="entry name" value="ClpP/crotonase-like_dom_sf"/>
</dbReference>
<evidence type="ECO:0000256" key="2">
    <source>
        <dbReference type="RuleBase" id="RU003567"/>
    </source>
</evidence>
<protein>
    <recommendedName>
        <fullName evidence="2">ATP-dependent Clp protease proteolytic subunit</fullName>
    </recommendedName>
</protein>
<dbReference type="GO" id="GO:0004176">
    <property type="term" value="F:ATP-dependent peptidase activity"/>
    <property type="evidence" value="ECO:0007669"/>
    <property type="project" value="InterPro"/>
</dbReference>
<dbReference type="OrthoDB" id="2017408at2759"/>
<dbReference type="EMBL" id="NKXS01001225">
    <property type="protein sequence ID" value="PIN19755.1"/>
    <property type="molecule type" value="Genomic_DNA"/>
</dbReference>
<comment type="similarity">
    <text evidence="1 2">Belongs to the peptidase S14 family.</text>
</comment>
<keyword evidence="3" id="KW-0378">Hydrolase</keyword>
<reference evidence="4" key="1">
    <citation type="journal article" date="2018" name="Gigascience">
        <title>Genome assembly of the Pink Ipe (Handroanthus impetiginosus, Bignoniaceae), a highly valued, ecologically keystone Neotropical timber forest tree.</title>
        <authorList>
            <person name="Silva-Junior O.B."/>
            <person name="Grattapaglia D."/>
            <person name="Novaes E."/>
            <person name="Collevatti R.G."/>
        </authorList>
    </citation>
    <scope>NUCLEOTIDE SEQUENCE [LARGE SCALE GENOMIC DNA]</scope>
    <source>
        <strain evidence="4">cv. UFG-1</strain>
    </source>
</reference>
<dbReference type="CDD" id="cd07017">
    <property type="entry name" value="S14_ClpP_2"/>
    <property type="match status" value="1"/>
</dbReference>
<gene>
    <name evidence="3" type="ORF">CDL12_07545</name>
</gene>
<dbReference type="GO" id="GO:0009532">
    <property type="term" value="C:plastid stroma"/>
    <property type="evidence" value="ECO:0007669"/>
    <property type="project" value="UniProtKB-ARBA"/>
</dbReference>
<dbReference type="GO" id="GO:0004252">
    <property type="term" value="F:serine-type endopeptidase activity"/>
    <property type="evidence" value="ECO:0007669"/>
    <property type="project" value="InterPro"/>
</dbReference>
<dbReference type="AlphaFoldDB" id="A0A2G9HQF3"/>